<dbReference type="EMBL" id="JARIHO010000079">
    <property type="protein sequence ID" value="KAJ7310122.1"/>
    <property type="molecule type" value="Genomic_DNA"/>
</dbReference>
<feature type="transmembrane region" description="Helical" evidence="1">
    <location>
        <begin position="175"/>
        <end position="197"/>
    </location>
</feature>
<name>A0AAD6Z789_9AGAR</name>
<gene>
    <name evidence="2" type="ORF">DFH08DRAFT_898856</name>
</gene>
<organism evidence="2 3">
    <name type="scientific">Mycena albidolilacea</name>
    <dbReference type="NCBI Taxonomy" id="1033008"/>
    <lineage>
        <taxon>Eukaryota</taxon>
        <taxon>Fungi</taxon>
        <taxon>Dikarya</taxon>
        <taxon>Basidiomycota</taxon>
        <taxon>Agaricomycotina</taxon>
        <taxon>Agaricomycetes</taxon>
        <taxon>Agaricomycetidae</taxon>
        <taxon>Agaricales</taxon>
        <taxon>Marasmiineae</taxon>
        <taxon>Mycenaceae</taxon>
        <taxon>Mycena</taxon>
    </lineage>
</organism>
<sequence length="369" mass="40965">MPSPFDLYSRAPLRDTAEDFAQQRAQWTNPKDILTILTVIGGDIVRGALAQLCSSNPRHFTPVALSFGWVSYAFSAILSAIGSCRLAPDPEFTCTLIDVGSNYSRDIHSWVLSRLVRDYEFTGDNRRGLTVTFYRTMPNKKMGVPDRDWVYWTGVIVIVLQIGIAAVPGALDGDWLIFILTFGGIVLVQLQASLPQWRKELWAGRRIGKKEHEIVCLTRGNGSAYAMVIRSDGCGIRMSDMAAGAEVTDRTTIPGTLILAVLWLIHLFCTSGLQNNSWYSLLIGAIGMLQNALASGARRRPGALGIHLERVKDVQEDKTFQAIMKAEEVERNVGILLADIYFPGGLRPKEEGWKKQKIEEYAKLAHNPV</sequence>
<keyword evidence="1" id="KW-0812">Transmembrane</keyword>
<keyword evidence="3" id="KW-1185">Reference proteome</keyword>
<proteinExistence type="predicted"/>
<keyword evidence="1" id="KW-1133">Transmembrane helix</keyword>
<evidence type="ECO:0000313" key="3">
    <source>
        <dbReference type="Proteomes" id="UP001218218"/>
    </source>
</evidence>
<keyword evidence="1" id="KW-0472">Membrane</keyword>
<evidence type="ECO:0000313" key="2">
    <source>
        <dbReference type="EMBL" id="KAJ7310122.1"/>
    </source>
</evidence>
<dbReference type="Proteomes" id="UP001218218">
    <property type="component" value="Unassembled WGS sequence"/>
</dbReference>
<reference evidence="2" key="1">
    <citation type="submission" date="2023-03" db="EMBL/GenBank/DDBJ databases">
        <title>Massive genome expansion in bonnet fungi (Mycena s.s.) driven by repeated elements and novel gene families across ecological guilds.</title>
        <authorList>
            <consortium name="Lawrence Berkeley National Laboratory"/>
            <person name="Harder C.B."/>
            <person name="Miyauchi S."/>
            <person name="Viragh M."/>
            <person name="Kuo A."/>
            <person name="Thoen E."/>
            <person name="Andreopoulos B."/>
            <person name="Lu D."/>
            <person name="Skrede I."/>
            <person name="Drula E."/>
            <person name="Henrissat B."/>
            <person name="Morin E."/>
            <person name="Kohler A."/>
            <person name="Barry K."/>
            <person name="LaButti K."/>
            <person name="Morin E."/>
            <person name="Salamov A."/>
            <person name="Lipzen A."/>
            <person name="Mereny Z."/>
            <person name="Hegedus B."/>
            <person name="Baldrian P."/>
            <person name="Stursova M."/>
            <person name="Weitz H."/>
            <person name="Taylor A."/>
            <person name="Grigoriev I.V."/>
            <person name="Nagy L.G."/>
            <person name="Martin F."/>
            <person name="Kauserud H."/>
        </authorList>
    </citation>
    <scope>NUCLEOTIDE SEQUENCE</scope>
    <source>
        <strain evidence="2">CBHHK002</strain>
    </source>
</reference>
<evidence type="ECO:0000256" key="1">
    <source>
        <dbReference type="SAM" id="Phobius"/>
    </source>
</evidence>
<dbReference type="AlphaFoldDB" id="A0AAD6Z789"/>
<comment type="caution">
    <text evidence="2">The sequence shown here is derived from an EMBL/GenBank/DDBJ whole genome shotgun (WGS) entry which is preliminary data.</text>
</comment>
<feature type="transmembrane region" description="Helical" evidence="1">
    <location>
        <begin position="149"/>
        <end position="169"/>
    </location>
</feature>
<protein>
    <submittedName>
        <fullName evidence="2">Uncharacterized protein</fullName>
    </submittedName>
</protein>
<accession>A0AAD6Z789</accession>